<gene>
    <name evidence="9" type="ORF">ASPCAL11778</name>
</gene>
<dbReference type="GO" id="GO:0005524">
    <property type="term" value="F:ATP binding"/>
    <property type="evidence" value="ECO:0007669"/>
    <property type="project" value="UniProtKB-KW"/>
</dbReference>
<keyword evidence="4" id="KW-0547">Nucleotide-binding</keyword>
<evidence type="ECO:0000259" key="8">
    <source>
        <dbReference type="PROSITE" id="PS50011"/>
    </source>
</evidence>
<dbReference type="InterPro" id="IPR008271">
    <property type="entry name" value="Ser/Thr_kinase_AS"/>
</dbReference>
<keyword evidence="6" id="KW-0067">ATP-binding</keyword>
<dbReference type="AlphaFoldDB" id="A0A0U5G9Y4"/>
<dbReference type="GO" id="GO:0004674">
    <property type="term" value="F:protein serine/threonine kinase activity"/>
    <property type="evidence" value="ECO:0007669"/>
    <property type="project" value="UniProtKB-KW"/>
</dbReference>
<accession>A0A0U5G9Y4</accession>
<keyword evidence="2" id="KW-0723">Serine/threonine-protein kinase</keyword>
<feature type="compositionally biased region" description="Polar residues" evidence="7">
    <location>
        <begin position="67"/>
        <end position="76"/>
    </location>
</feature>
<evidence type="ECO:0000256" key="1">
    <source>
        <dbReference type="ARBA" id="ARBA00010791"/>
    </source>
</evidence>
<evidence type="ECO:0000256" key="5">
    <source>
        <dbReference type="ARBA" id="ARBA00022777"/>
    </source>
</evidence>
<proteinExistence type="inferred from homology"/>
<dbReference type="GO" id="GO:0005737">
    <property type="term" value="C:cytoplasm"/>
    <property type="evidence" value="ECO:0007669"/>
    <property type="project" value="TreeGrafter"/>
</dbReference>
<dbReference type="PANTHER" id="PTHR24346">
    <property type="entry name" value="MAP/MICROTUBULE AFFINITY-REGULATING KINASE"/>
    <property type="match status" value="1"/>
</dbReference>
<evidence type="ECO:0000313" key="10">
    <source>
        <dbReference type="Proteomes" id="UP000054771"/>
    </source>
</evidence>
<dbReference type="Proteomes" id="UP000054771">
    <property type="component" value="Unassembled WGS sequence"/>
</dbReference>
<feature type="domain" description="Protein kinase" evidence="8">
    <location>
        <begin position="170"/>
        <end position="432"/>
    </location>
</feature>
<evidence type="ECO:0000256" key="2">
    <source>
        <dbReference type="ARBA" id="ARBA00022527"/>
    </source>
</evidence>
<dbReference type="OMA" id="STFRHIN"/>
<dbReference type="InterPro" id="IPR000719">
    <property type="entry name" value="Prot_kinase_dom"/>
</dbReference>
<reference evidence="10" key="1">
    <citation type="journal article" date="2016" name="Genome Announc.">
        <title>Draft genome sequences of fungus Aspergillus calidoustus.</title>
        <authorList>
            <person name="Horn F."/>
            <person name="Linde J."/>
            <person name="Mattern D.J."/>
            <person name="Walther G."/>
            <person name="Guthke R."/>
            <person name="Scherlach K."/>
            <person name="Martin K."/>
            <person name="Brakhage A.A."/>
            <person name="Petzke L."/>
            <person name="Valiante V."/>
        </authorList>
    </citation>
    <scope>NUCLEOTIDE SEQUENCE [LARGE SCALE GENOMIC DNA]</scope>
    <source>
        <strain evidence="10">SF006504</strain>
    </source>
</reference>
<keyword evidence="5" id="KW-0418">Kinase</keyword>
<sequence>MFEPLLNFLRRQYRIPARDPTNIEFTGRSEMPKYLHSFVHRILRPSKPEVLVGVPDNEKSQLRVTRKSTSSQSSFAEQPRTKPPANPTSCAPAEPTHRHSLRVIRQTKRGIALRDDKRSRKATLRPAVSSCSEADWIEWTTSESGEWLINTSTRSPITRKYGQVCDIIAFTSQSVLAVLHFTQAAPHIDAYYALKVFRRGPPQGNDHYENRLQSEFRIASSLHHQNIIRTFELVPIGTDTLGACMEYCPGGDLHTLIITSGLLQQPEADCFFKQLIRGTSYLHDMGIAHRDLKPENLLLTARGCLKISDFGNAECFRLPGEEAIDMSSGLCGSTPYISPEQFTEAEFDPRGTDIWAAAVIYMAMRLGRNMWRVATPLDEGFAEYMEQRKFQGRVSFIEDMCSLESRKVIYSMLSVTPEGRPAAAEVLSSRWLQDVECCNAVSPSIS</sequence>
<dbReference type="PROSITE" id="PS00108">
    <property type="entry name" value="PROTEIN_KINASE_ST"/>
    <property type="match status" value="1"/>
</dbReference>
<dbReference type="SUPFAM" id="SSF56112">
    <property type="entry name" value="Protein kinase-like (PK-like)"/>
    <property type="match status" value="1"/>
</dbReference>
<evidence type="ECO:0000256" key="6">
    <source>
        <dbReference type="ARBA" id="ARBA00022840"/>
    </source>
</evidence>
<dbReference type="EMBL" id="CDMC01000012">
    <property type="protein sequence ID" value="CEL08630.1"/>
    <property type="molecule type" value="Genomic_DNA"/>
</dbReference>
<feature type="region of interest" description="Disordered" evidence="7">
    <location>
        <begin position="52"/>
        <end position="98"/>
    </location>
</feature>
<organism evidence="9 10">
    <name type="scientific">Aspergillus calidoustus</name>
    <dbReference type="NCBI Taxonomy" id="454130"/>
    <lineage>
        <taxon>Eukaryota</taxon>
        <taxon>Fungi</taxon>
        <taxon>Dikarya</taxon>
        <taxon>Ascomycota</taxon>
        <taxon>Pezizomycotina</taxon>
        <taxon>Eurotiomycetes</taxon>
        <taxon>Eurotiomycetidae</taxon>
        <taxon>Eurotiales</taxon>
        <taxon>Aspergillaceae</taxon>
        <taxon>Aspergillus</taxon>
        <taxon>Aspergillus subgen. Nidulantes</taxon>
    </lineage>
</organism>
<keyword evidence="10" id="KW-1185">Reference proteome</keyword>
<dbReference type="Pfam" id="PF00069">
    <property type="entry name" value="Pkinase"/>
    <property type="match status" value="1"/>
</dbReference>
<dbReference type="STRING" id="454130.A0A0U5G9Y4"/>
<evidence type="ECO:0000256" key="4">
    <source>
        <dbReference type="ARBA" id="ARBA00022741"/>
    </source>
</evidence>
<evidence type="ECO:0000256" key="7">
    <source>
        <dbReference type="SAM" id="MobiDB-lite"/>
    </source>
</evidence>
<dbReference type="InterPro" id="IPR011009">
    <property type="entry name" value="Kinase-like_dom_sf"/>
</dbReference>
<dbReference type="PROSITE" id="PS50011">
    <property type="entry name" value="PROTEIN_KINASE_DOM"/>
    <property type="match status" value="1"/>
</dbReference>
<evidence type="ECO:0000313" key="9">
    <source>
        <dbReference type="EMBL" id="CEL08630.1"/>
    </source>
</evidence>
<protein>
    <recommendedName>
        <fullName evidence="8">Protein kinase domain-containing protein</fullName>
    </recommendedName>
</protein>
<name>A0A0U5G9Y4_ASPCI</name>
<dbReference type="PANTHER" id="PTHR24346:SF82">
    <property type="entry name" value="KP78A-RELATED"/>
    <property type="match status" value="1"/>
</dbReference>
<dbReference type="CDD" id="cd13994">
    <property type="entry name" value="STKc_HAL4_like"/>
    <property type="match status" value="1"/>
</dbReference>
<dbReference type="Gene3D" id="1.10.510.10">
    <property type="entry name" value="Transferase(Phosphotransferase) domain 1"/>
    <property type="match status" value="1"/>
</dbReference>
<evidence type="ECO:0000256" key="3">
    <source>
        <dbReference type="ARBA" id="ARBA00022679"/>
    </source>
</evidence>
<dbReference type="OrthoDB" id="6513151at2759"/>
<dbReference type="SMART" id="SM00220">
    <property type="entry name" value="S_TKc"/>
    <property type="match status" value="1"/>
</dbReference>
<dbReference type="GO" id="GO:0035556">
    <property type="term" value="P:intracellular signal transduction"/>
    <property type="evidence" value="ECO:0007669"/>
    <property type="project" value="TreeGrafter"/>
</dbReference>
<comment type="similarity">
    <text evidence="1">Belongs to the protein kinase superfamily. CAMK Ser/Thr protein kinase family. NIM1 subfamily.</text>
</comment>
<keyword evidence="3" id="KW-0808">Transferase</keyword>